<dbReference type="Gene3D" id="3.40.50.880">
    <property type="match status" value="1"/>
</dbReference>
<keyword evidence="4" id="KW-0479">Metal-binding</keyword>
<dbReference type="AlphaFoldDB" id="A0A174SBI3"/>
<protein>
    <recommendedName>
        <fullName evidence="3">beta-galactosidase</fullName>
        <ecNumber evidence="3">3.2.1.23</ecNumber>
    </recommendedName>
</protein>
<dbReference type="InterPro" id="IPR003476">
    <property type="entry name" value="Glyco_hydro_42"/>
</dbReference>
<evidence type="ECO:0000313" key="11">
    <source>
        <dbReference type="Proteomes" id="UP000095712"/>
    </source>
</evidence>
<dbReference type="Proteomes" id="UP000095712">
    <property type="component" value="Unassembled WGS sequence"/>
</dbReference>
<evidence type="ECO:0000256" key="5">
    <source>
        <dbReference type="ARBA" id="ARBA00022801"/>
    </source>
</evidence>
<dbReference type="GO" id="GO:0046872">
    <property type="term" value="F:metal ion binding"/>
    <property type="evidence" value="ECO:0007669"/>
    <property type="project" value="UniProtKB-KW"/>
</dbReference>
<dbReference type="PANTHER" id="PTHR36447:SF2">
    <property type="entry name" value="BETA-GALACTOSIDASE YESZ"/>
    <property type="match status" value="1"/>
</dbReference>
<dbReference type="Pfam" id="PF02449">
    <property type="entry name" value="Glyco_hydro_42"/>
    <property type="match status" value="1"/>
</dbReference>
<dbReference type="Pfam" id="PF08532">
    <property type="entry name" value="Glyco_hydro_42M"/>
    <property type="match status" value="1"/>
</dbReference>
<dbReference type="InterPro" id="IPR013738">
    <property type="entry name" value="Beta_galactosidase_Trimer"/>
</dbReference>
<keyword evidence="7 10" id="KW-0326">Glycosidase</keyword>
<proteinExistence type="inferred from homology"/>
<feature type="domain" description="Beta-galactosidase trimerisation" evidence="9">
    <location>
        <begin position="390"/>
        <end position="622"/>
    </location>
</feature>
<feature type="domain" description="Glycoside hydrolase family 42 N-terminal" evidence="8">
    <location>
        <begin position="10"/>
        <end position="377"/>
    </location>
</feature>
<evidence type="ECO:0000259" key="9">
    <source>
        <dbReference type="Pfam" id="PF08532"/>
    </source>
</evidence>
<dbReference type="GO" id="GO:0005975">
    <property type="term" value="P:carbohydrate metabolic process"/>
    <property type="evidence" value="ECO:0007669"/>
    <property type="project" value="InterPro"/>
</dbReference>
<dbReference type="InterPro" id="IPR017853">
    <property type="entry name" value="GH"/>
</dbReference>
<dbReference type="PANTHER" id="PTHR36447">
    <property type="entry name" value="BETA-GALACTOSIDASE GANA"/>
    <property type="match status" value="1"/>
</dbReference>
<dbReference type="RefSeq" id="WP_055152969.1">
    <property type="nucleotide sequence ID" value="NZ_CZAW01000045.1"/>
</dbReference>
<dbReference type="InterPro" id="IPR013529">
    <property type="entry name" value="Glyco_hydro_42_N"/>
</dbReference>
<comment type="catalytic activity">
    <reaction evidence="1">
        <text>Hydrolysis of terminal non-reducing beta-D-galactose residues in beta-D-galactosides.</text>
        <dbReference type="EC" id="3.2.1.23"/>
    </reaction>
</comment>
<evidence type="ECO:0000313" key="10">
    <source>
        <dbReference type="EMBL" id="CUP92825.1"/>
    </source>
</evidence>
<sequence>MKELLFGAAYYDEYMPYDRLQQDVAMMKKAGINTVRIAESTWSTCEPQEGVFDFSHVERVMDAMEEAGINVIIGTPTYAIPTWMVKSHPDVMAETVNGRGIYGARQIMDITHPVYRFYAERVIRKLMECTAHRKCVIGFQVDNETKYYGTAGKNVQEKFVKYLRRKFNNDLDAMNHEFGLDYWSNRINAWEDFPDVRGTINGSLGAEFEKFQRTLVDEFLSWQADIVNEYRREDQFITHNFDFEWRGYSYGVQPDVNHYHAAKALTIAGADIYHPTQDDLTGAEIAFGGDMTRSLKRDNYLVLETEAQGYPGWTPYKGQLRLQGYSHLASGSNSVMYWHWHSIHNSFETYWKGLLSHDMQENAPYREACIMGKEFSEIGSHLVNLKKKNDVAILVSNEALTALKWFGIEATAAGNNGIGYNDVVRWIYDALYQMNIECDFVWPESDNLEQYKAIFVPALYAAPDELLERLKQYVADGGTLVATFKTAFANENIKVSHEIQPHILSNCFGINYQQFTFPKNVGLTGSIIRESGADEADKKNETKENIETEENTDVPATAKVFMELLMPQEAEVLASYDHYNWKEYAAITKNHYEKGTAIYIGCMTDDNTLKAVITEALRSVEVELPEYRWPVIVRKGTNDLGKCVRYILNYSAEEQKVSYYGKNGTELLSGESVQDGESITVSPWNIKIVEEA</sequence>
<dbReference type="Gene3D" id="3.20.20.80">
    <property type="entry name" value="Glycosidases"/>
    <property type="match status" value="1"/>
</dbReference>
<comment type="similarity">
    <text evidence="2">Belongs to the glycosyl hydrolase 42 family.</text>
</comment>
<evidence type="ECO:0000256" key="3">
    <source>
        <dbReference type="ARBA" id="ARBA00012756"/>
    </source>
</evidence>
<dbReference type="OrthoDB" id="9800974at2"/>
<organism evidence="10 11">
    <name type="scientific">Blautia wexlerae</name>
    <dbReference type="NCBI Taxonomy" id="418240"/>
    <lineage>
        <taxon>Bacteria</taxon>
        <taxon>Bacillati</taxon>
        <taxon>Bacillota</taxon>
        <taxon>Clostridia</taxon>
        <taxon>Lachnospirales</taxon>
        <taxon>Lachnospiraceae</taxon>
        <taxon>Blautia</taxon>
    </lineage>
</organism>
<keyword evidence="5 10" id="KW-0378">Hydrolase</keyword>
<evidence type="ECO:0000256" key="4">
    <source>
        <dbReference type="ARBA" id="ARBA00022723"/>
    </source>
</evidence>
<dbReference type="InterPro" id="IPR029062">
    <property type="entry name" value="Class_I_gatase-like"/>
</dbReference>
<dbReference type="SUPFAM" id="SSF52317">
    <property type="entry name" value="Class I glutamine amidotransferase-like"/>
    <property type="match status" value="1"/>
</dbReference>
<evidence type="ECO:0000256" key="1">
    <source>
        <dbReference type="ARBA" id="ARBA00001412"/>
    </source>
</evidence>
<dbReference type="GO" id="GO:0004565">
    <property type="term" value="F:beta-galactosidase activity"/>
    <property type="evidence" value="ECO:0007669"/>
    <property type="project" value="UniProtKB-EC"/>
</dbReference>
<evidence type="ECO:0000256" key="7">
    <source>
        <dbReference type="ARBA" id="ARBA00023295"/>
    </source>
</evidence>
<dbReference type="EC" id="3.2.1.23" evidence="3"/>
<evidence type="ECO:0000259" key="8">
    <source>
        <dbReference type="Pfam" id="PF02449"/>
    </source>
</evidence>
<dbReference type="SUPFAM" id="SSF51445">
    <property type="entry name" value="(Trans)glycosidases"/>
    <property type="match status" value="1"/>
</dbReference>
<keyword evidence="6" id="KW-0862">Zinc</keyword>
<name>A0A174SBI3_9FIRM</name>
<accession>A0A174SBI3</accession>
<dbReference type="CDD" id="cd03143">
    <property type="entry name" value="A4_beta-galactosidase_middle_domain"/>
    <property type="match status" value="1"/>
</dbReference>
<gene>
    <name evidence="10" type="primary">bgaA_1</name>
    <name evidence="10" type="ORF">ERS852523_03302</name>
</gene>
<dbReference type="EMBL" id="CZAW01000045">
    <property type="protein sequence ID" value="CUP92825.1"/>
    <property type="molecule type" value="Genomic_DNA"/>
</dbReference>
<reference evidence="10 11" key="1">
    <citation type="submission" date="2015-09" db="EMBL/GenBank/DDBJ databases">
        <authorList>
            <consortium name="Pathogen Informatics"/>
        </authorList>
    </citation>
    <scope>NUCLEOTIDE SEQUENCE [LARGE SCALE GENOMIC DNA]</scope>
    <source>
        <strain evidence="10 11">2789STDY5834911</strain>
    </source>
</reference>
<evidence type="ECO:0000256" key="2">
    <source>
        <dbReference type="ARBA" id="ARBA00005940"/>
    </source>
</evidence>
<evidence type="ECO:0000256" key="6">
    <source>
        <dbReference type="ARBA" id="ARBA00022833"/>
    </source>
</evidence>
<dbReference type="GO" id="GO:0009341">
    <property type="term" value="C:beta-galactosidase complex"/>
    <property type="evidence" value="ECO:0007669"/>
    <property type="project" value="InterPro"/>
</dbReference>